<evidence type="ECO:0000313" key="2">
    <source>
        <dbReference type="EMBL" id="ABG31866.1"/>
    </source>
</evidence>
<proteinExistence type="predicted"/>
<evidence type="ECO:0000256" key="1">
    <source>
        <dbReference type="SAM" id="MobiDB-lite"/>
    </source>
</evidence>
<dbReference type="AlphaFoldDB" id="Q167H7"/>
<dbReference type="KEGG" id="rde:RD1_2282"/>
<feature type="region of interest" description="Disordered" evidence="1">
    <location>
        <begin position="1"/>
        <end position="32"/>
    </location>
</feature>
<keyword evidence="3" id="KW-1185">Reference proteome</keyword>
<dbReference type="STRING" id="375451.RD1_2282"/>
<dbReference type="EMBL" id="CP000362">
    <property type="protein sequence ID" value="ABG31866.1"/>
    <property type="molecule type" value="Genomic_DNA"/>
</dbReference>
<reference evidence="2 3" key="1">
    <citation type="journal article" date="2007" name="J. Bacteriol.">
        <title>The complete genome sequence of Roseobacter denitrificans reveals a mixotrophic rather than photosynthetic metabolism.</title>
        <authorList>
            <person name="Swingley W.D."/>
            <person name="Sadekar S."/>
            <person name="Mastrian S.D."/>
            <person name="Matthies H.J."/>
            <person name="Hao J."/>
            <person name="Ramos H."/>
            <person name="Acharya C.R."/>
            <person name="Conrad A.L."/>
            <person name="Taylor H.L."/>
            <person name="Dejesa L.C."/>
            <person name="Shah M.K."/>
            <person name="O'huallachain M.E."/>
            <person name="Lince M.T."/>
            <person name="Blankenship R.E."/>
            <person name="Beatty J.T."/>
            <person name="Touchman J.W."/>
        </authorList>
    </citation>
    <scope>NUCLEOTIDE SEQUENCE [LARGE SCALE GENOMIC DNA]</scope>
    <source>
        <strain evidence="3">ATCC 33942 / OCh 114</strain>
    </source>
</reference>
<protein>
    <submittedName>
        <fullName evidence="2">Uncharacterized protein</fullName>
    </submittedName>
</protein>
<feature type="compositionally biased region" description="Polar residues" evidence="1">
    <location>
        <begin position="12"/>
        <end position="22"/>
    </location>
</feature>
<accession>Q167H7</accession>
<dbReference type="Proteomes" id="UP000007029">
    <property type="component" value="Chromosome"/>
</dbReference>
<organism evidence="2 3">
    <name type="scientific">Roseobacter denitrificans (strain ATCC 33942 / OCh 114)</name>
    <name type="common">Erythrobacter sp. (strain OCh 114)</name>
    <name type="synonym">Roseobacter denitrificans</name>
    <dbReference type="NCBI Taxonomy" id="375451"/>
    <lineage>
        <taxon>Bacteria</taxon>
        <taxon>Pseudomonadati</taxon>
        <taxon>Pseudomonadota</taxon>
        <taxon>Alphaproteobacteria</taxon>
        <taxon>Rhodobacterales</taxon>
        <taxon>Roseobacteraceae</taxon>
        <taxon>Roseobacter</taxon>
    </lineage>
</organism>
<dbReference type="HOGENOM" id="CLU_1577323_0_0_5"/>
<sequence>MHANRSPKPRSTGRSLRTNPKSPLQKRADHSPVVAHLARIQQMALAGATDVAQLYATETVKGQDGFFVPRMKAAIHCHVGNKMRNPHIKIRGDVYNFGNPQKESRIQDAYEALVGDQRNAALEGYEDCREYLCELLDIKYEPHETADAGAGAAAAGGGSKSKGGGKKRK</sequence>
<feature type="region of interest" description="Disordered" evidence="1">
    <location>
        <begin position="147"/>
        <end position="169"/>
    </location>
</feature>
<evidence type="ECO:0000313" key="3">
    <source>
        <dbReference type="Proteomes" id="UP000007029"/>
    </source>
</evidence>
<name>Q167H7_ROSDO</name>
<gene>
    <name evidence="2" type="ordered locus">RD1_2282</name>
</gene>